<dbReference type="GO" id="GO:0030175">
    <property type="term" value="C:filopodium"/>
    <property type="evidence" value="ECO:0007669"/>
    <property type="project" value="UniProtKB-SubCell"/>
</dbReference>
<evidence type="ECO:0000256" key="20">
    <source>
        <dbReference type="SAM" id="Phobius"/>
    </source>
</evidence>
<feature type="chain" id="PRO_5043418948" description="Podocalyxin" evidence="21">
    <location>
        <begin position="20"/>
        <end position="444"/>
    </location>
</feature>
<sequence length="444" mass="47815">MAITWTIIVLGALLHDASTQNNTSTSLDTTKSTSVDTTKSTSVDTTKPNSVVPTSPTSSNPIISNLISTKPTTLNLETSTKQITTTVNPTTPTKQSITTPIPTQNPTISITTPTELSPPTLKHPTSSLLPHSTPLASLTTKEPTQQPSTSDSPQVTTQITTIQPTTTNTNASPTDSNISTKSSTLFSQDTTSSNEPATTTNKRSGTSPNNQADPSAGTANPAPEPTSTVSQGFPKQETQTTSAPITSTTLPGTTRPVNVDNKTPTSGNFTHDVFDLSHSSKGNVVHETCKKLGQNLKGNCSVTVEIQGNKLIGTFTINADQMIPTESYKPLEQKEDVITDKEPIPDTLIAILASCGALVLILCCFAAYCTYHRRSYRKNQQHLTEELQTVENGYHDNPTLEVMEIQPEMQEKKLTLNGEFNDSWIVPIDNLLKEDIPDEEDTHL</sequence>
<organism evidence="22 23">
    <name type="scientific">Culter alburnus</name>
    <name type="common">Topmouth culter</name>
    <dbReference type="NCBI Taxonomy" id="194366"/>
    <lineage>
        <taxon>Eukaryota</taxon>
        <taxon>Metazoa</taxon>
        <taxon>Chordata</taxon>
        <taxon>Craniata</taxon>
        <taxon>Vertebrata</taxon>
        <taxon>Euteleostomi</taxon>
        <taxon>Actinopterygii</taxon>
        <taxon>Neopterygii</taxon>
        <taxon>Teleostei</taxon>
        <taxon>Ostariophysi</taxon>
        <taxon>Cypriniformes</taxon>
        <taxon>Xenocyprididae</taxon>
        <taxon>Xenocypridinae</taxon>
        <taxon>Culter</taxon>
    </lineage>
</organism>
<feature type="signal peptide" evidence="21">
    <location>
        <begin position="1"/>
        <end position="19"/>
    </location>
</feature>
<evidence type="ECO:0000256" key="9">
    <source>
        <dbReference type="ARBA" id="ARBA00017371"/>
    </source>
</evidence>
<dbReference type="GO" id="GO:0007155">
    <property type="term" value="P:cell adhesion"/>
    <property type="evidence" value="ECO:0007669"/>
    <property type="project" value="UniProtKB-KW"/>
</dbReference>
<dbReference type="InterPro" id="IPR017403">
    <property type="entry name" value="PODXL"/>
</dbReference>
<proteinExistence type="inferred from homology"/>
<dbReference type="Proteomes" id="UP001479290">
    <property type="component" value="Unassembled WGS sequence"/>
</dbReference>
<feature type="compositionally biased region" description="Polar residues" evidence="19">
    <location>
        <begin position="225"/>
        <end position="237"/>
    </location>
</feature>
<dbReference type="GO" id="GO:0033634">
    <property type="term" value="P:positive regulation of cell-cell adhesion mediated by integrin"/>
    <property type="evidence" value="ECO:0007669"/>
    <property type="project" value="TreeGrafter"/>
</dbReference>
<evidence type="ECO:0000256" key="13">
    <source>
        <dbReference type="ARBA" id="ARBA00022889"/>
    </source>
</evidence>
<feature type="compositionally biased region" description="Low complexity" evidence="19">
    <location>
        <begin position="80"/>
        <end position="114"/>
    </location>
</feature>
<gene>
    <name evidence="22" type="ORF">ABG768_021052</name>
</gene>
<evidence type="ECO:0000256" key="5">
    <source>
        <dbReference type="ARBA" id="ARBA00004479"/>
    </source>
</evidence>
<comment type="subcellular location">
    <subcellularLocation>
        <location evidence="2">Apical cell membrane</location>
    </subcellularLocation>
    <subcellularLocation>
        <location evidence="6">Cell projection</location>
        <location evidence="6">Filopodium</location>
    </subcellularLocation>
    <subcellularLocation>
        <location evidence="7">Cell projection</location>
        <location evidence="7">Lamellipodium</location>
    </subcellularLocation>
    <subcellularLocation>
        <location evidence="1">Cell projection</location>
        <location evidence="1">Microvillus</location>
    </subcellularLocation>
    <subcellularLocation>
        <location evidence="4">Cell projection</location>
        <location evidence="4">Ruffle</location>
    </subcellularLocation>
    <subcellularLocation>
        <location evidence="3">Membrane raft</location>
    </subcellularLocation>
    <subcellularLocation>
        <location evidence="5">Membrane</location>
        <topology evidence="5">Single-pass type I membrane protein</topology>
    </subcellularLocation>
</comment>
<name>A0AAW2AQ31_CULAL</name>
<evidence type="ECO:0000256" key="18">
    <source>
        <dbReference type="ARBA" id="ARBA00031141"/>
    </source>
</evidence>
<evidence type="ECO:0000256" key="8">
    <source>
        <dbReference type="ARBA" id="ARBA00007029"/>
    </source>
</evidence>
<dbReference type="EMBL" id="JAWDJR010000004">
    <property type="protein sequence ID" value="KAK9975819.1"/>
    <property type="molecule type" value="Genomic_DNA"/>
</dbReference>
<dbReference type="GO" id="GO:0001726">
    <property type="term" value="C:ruffle"/>
    <property type="evidence" value="ECO:0007669"/>
    <property type="project" value="UniProtKB-SubCell"/>
</dbReference>
<keyword evidence="17" id="KW-0966">Cell projection</keyword>
<evidence type="ECO:0000256" key="6">
    <source>
        <dbReference type="ARBA" id="ARBA00004486"/>
    </source>
</evidence>
<evidence type="ECO:0000256" key="7">
    <source>
        <dbReference type="ARBA" id="ARBA00004510"/>
    </source>
</evidence>
<keyword evidence="15 20" id="KW-0472">Membrane</keyword>
<feature type="compositionally biased region" description="Low complexity" evidence="19">
    <location>
        <begin position="23"/>
        <end position="69"/>
    </location>
</feature>
<feature type="compositionally biased region" description="Polar residues" evidence="19">
    <location>
        <begin position="250"/>
        <end position="265"/>
    </location>
</feature>
<dbReference type="GO" id="GO:0032534">
    <property type="term" value="P:regulation of microvillus assembly"/>
    <property type="evidence" value="ECO:0007669"/>
    <property type="project" value="TreeGrafter"/>
</dbReference>
<evidence type="ECO:0000256" key="16">
    <source>
        <dbReference type="ARBA" id="ARBA00023180"/>
    </source>
</evidence>
<accession>A0AAW2AQ31</accession>
<keyword evidence="23" id="KW-1185">Reference proteome</keyword>
<evidence type="ECO:0000313" key="23">
    <source>
        <dbReference type="Proteomes" id="UP001479290"/>
    </source>
</evidence>
<keyword evidence="13" id="KW-0130">Cell adhesion</keyword>
<keyword evidence="14 20" id="KW-1133">Transmembrane helix</keyword>
<feature type="compositionally biased region" description="Low complexity" evidence="19">
    <location>
        <begin position="238"/>
        <end position="249"/>
    </location>
</feature>
<dbReference type="GO" id="GO:0031528">
    <property type="term" value="C:microvillus membrane"/>
    <property type="evidence" value="ECO:0007669"/>
    <property type="project" value="TreeGrafter"/>
</dbReference>
<evidence type="ECO:0000256" key="19">
    <source>
        <dbReference type="SAM" id="MobiDB-lite"/>
    </source>
</evidence>
<dbReference type="GO" id="GO:0022408">
    <property type="term" value="P:negative regulation of cell-cell adhesion"/>
    <property type="evidence" value="ECO:0007669"/>
    <property type="project" value="TreeGrafter"/>
</dbReference>
<keyword evidence="10" id="KW-1003">Cell membrane</keyword>
<feature type="compositionally biased region" description="Polar residues" evidence="19">
    <location>
        <begin position="171"/>
        <end position="213"/>
    </location>
</feature>
<dbReference type="PANTHER" id="PTHR12067">
    <property type="entry name" value="PODOCALYXIN"/>
    <property type="match status" value="1"/>
</dbReference>
<dbReference type="PANTHER" id="PTHR12067:SF5">
    <property type="entry name" value="PODOCALYXIN"/>
    <property type="match status" value="1"/>
</dbReference>
<feature type="compositionally biased region" description="Polar residues" evidence="19">
    <location>
        <begin position="123"/>
        <end position="155"/>
    </location>
</feature>
<protein>
    <recommendedName>
        <fullName evidence="9">Podocalyxin</fullName>
    </recommendedName>
    <alternativeName>
        <fullName evidence="18">Podocalyxin-like protein 1</fullName>
    </alternativeName>
</protein>
<evidence type="ECO:0000256" key="14">
    <source>
        <dbReference type="ARBA" id="ARBA00022989"/>
    </source>
</evidence>
<dbReference type="Pfam" id="PF06365">
    <property type="entry name" value="CD34_antigen"/>
    <property type="match status" value="1"/>
</dbReference>
<dbReference type="GO" id="GO:0016477">
    <property type="term" value="P:cell migration"/>
    <property type="evidence" value="ECO:0007669"/>
    <property type="project" value="InterPro"/>
</dbReference>
<keyword evidence="12 21" id="KW-0732">Signal</keyword>
<reference evidence="22 23" key="1">
    <citation type="submission" date="2024-05" db="EMBL/GenBank/DDBJ databases">
        <title>A high-quality chromosomal-level genome assembly of Topmouth culter (Culter alburnus).</title>
        <authorList>
            <person name="Zhao H."/>
        </authorList>
    </citation>
    <scope>NUCLEOTIDE SEQUENCE [LARGE SCALE GENOMIC DNA]</scope>
    <source>
        <strain evidence="22">CATC2023</strain>
        <tissue evidence="22">Muscle</tissue>
    </source>
</reference>
<feature type="transmembrane region" description="Helical" evidence="20">
    <location>
        <begin position="348"/>
        <end position="371"/>
    </location>
</feature>
<evidence type="ECO:0000313" key="22">
    <source>
        <dbReference type="EMBL" id="KAK9975819.1"/>
    </source>
</evidence>
<dbReference type="GO" id="GO:0045121">
    <property type="term" value="C:membrane raft"/>
    <property type="evidence" value="ECO:0007669"/>
    <property type="project" value="UniProtKB-SubCell"/>
</dbReference>
<keyword evidence="11 20" id="KW-0812">Transmembrane</keyword>
<dbReference type="GO" id="GO:0016324">
    <property type="term" value="C:apical plasma membrane"/>
    <property type="evidence" value="ECO:0007669"/>
    <property type="project" value="UniProtKB-SubCell"/>
</dbReference>
<evidence type="ECO:0000256" key="21">
    <source>
        <dbReference type="SAM" id="SignalP"/>
    </source>
</evidence>
<comment type="caution">
    <text evidence="22">The sequence shown here is derived from an EMBL/GenBank/DDBJ whole genome shotgun (WGS) entry which is preliminary data.</text>
</comment>
<dbReference type="GO" id="GO:0030027">
    <property type="term" value="C:lamellipodium"/>
    <property type="evidence" value="ECO:0007669"/>
    <property type="project" value="UniProtKB-SubCell"/>
</dbReference>
<comment type="similarity">
    <text evidence="8">Belongs to the podocalyxin family.</text>
</comment>
<evidence type="ECO:0000256" key="17">
    <source>
        <dbReference type="ARBA" id="ARBA00023273"/>
    </source>
</evidence>
<keyword evidence="16" id="KW-0325">Glycoprotein</keyword>
<feature type="compositionally biased region" description="Polar residues" evidence="19">
    <location>
        <begin position="70"/>
        <end position="79"/>
    </location>
</feature>
<evidence type="ECO:0000256" key="4">
    <source>
        <dbReference type="ARBA" id="ARBA00004466"/>
    </source>
</evidence>
<evidence type="ECO:0000256" key="10">
    <source>
        <dbReference type="ARBA" id="ARBA00022475"/>
    </source>
</evidence>
<dbReference type="AlphaFoldDB" id="A0AAW2AQ31"/>
<evidence type="ECO:0000256" key="11">
    <source>
        <dbReference type="ARBA" id="ARBA00022692"/>
    </source>
</evidence>
<evidence type="ECO:0000256" key="1">
    <source>
        <dbReference type="ARBA" id="ARBA00004105"/>
    </source>
</evidence>
<evidence type="ECO:0000256" key="2">
    <source>
        <dbReference type="ARBA" id="ARBA00004221"/>
    </source>
</evidence>
<evidence type="ECO:0000256" key="15">
    <source>
        <dbReference type="ARBA" id="ARBA00023136"/>
    </source>
</evidence>
<feature type="compositionally biased region" description="Low complexity" evidence="19">
    <location>
        <begin position="156"/>
        <end position="170"/>
    </location>
</feature>
<dbReference type="InterPro" id="IPR013836">
    <property type="entry name" value="CD34/Podocalyxin"/>
</dbReference>
<feature type="region of interest" description="Disordered" evidence="19">
    <location>
        <begin position="20"/>
        <end position="265"/>
    </location>
</feature>
<evidence type="ECO:0000256" key="3">
    <source>
        <dbReference type="ARBA" id="ARBA00004285"/>
    </source>
</evidence>
<evidence type="ECO:0000256" key="12">
    <source>
        <dbReference type="ARBA" id="ARBA00022729"/>
    </source>
</evidence>